<dbReference type="Pfam" id="PF02974">
    <property type="entry name" value="Inh"/>
    <property type="match status" value="1"/>
</dbReference>
<dbReference type="SUPFAM" id="SSF50882">
    <property type="entry name" value="beta-Barrel protease inhibitors"/>
    <property type="match status" value="1"/>
</dbReference>
<name>A0A5E7Q5D4_PSEFL</name>
<dbReference type="Gene3D" id="2.40.128.10">
    <property type="match status" value="1"/>
</dbReference>
<keyword evidence="2" id="KW-0483">Metalloprotease inhibitor</keyword>
<sequence>MIYKAFPYKAMAWLVAALITISGETSMASSLRLEEPSVLAGQWQATLSTRDEDPQAQQQQDKPSNTCLVELLANKTLGQGAGCLGAWLDETPIGWFPDPDGLSITGKEGSRIQFFSRQRDGLYLTTLKSGLMITLTHTVKQP</sequence>
<dbReference type="RefSeq" id="WP_191631219.1">
    <property type="nucleotide sequence ID" value="NZ_CABVIN010000012.1"/>
</dbReference>
<reference evidence="6 7" key="1">
    <citation type="submission" date="2019-09" db="EMBL/GenBank/DDBJ databases">
        <authorList>
            <person name="Chandra G."/>
            <person name="Truman W A."/>
        </authorList>
    </citation>
    <scope>NUCLEOTIDE SEQUENCE [LARGE SCALE GENOMIC DNA]</scope>
    <source>
        <strain evidence="6">PS896</strain>
    </source>
</reference>
<evidence type="ECO:0000256" key="1">
    <source>
        <dbReference type="ARBA" id="ARBA00006813"/>
    </source>
</evidence>
<evidence type="ECO:0000256" key="2">
    <source>
        <dbReference type="ARBA" id="ARBA00022608"/>
    </source>
</evidence>
<dbReference type="InterPro" id="IPR016085">
    <property type="entry name" value="Protease_inh_B-barrel_dom"/>
</dbReference>
<keyword evidence="2" id="KW-0646">Protease inhibitor</keyword>
<dbReference type="AlphaFoldDB" id="A0A5E7Q5D4"/>
<keyword evidence="3" id="KW-0732">Signal</keyword>
<evidence type="ECO:0000259" key="5">
    <source>
        <dbReference type="Pfam" id="PF02974"/>
    </source>
</evidence>
<comment type="similarity">
    <text evidence="1">Belongs to the protease inhibitor I38 family.</text>
</comment>
<keyword evidence="4" id="KW-0481">Metalloenzyme inhibitor</keyword>
<feature type="domain" description="Alkaline proteinase inhibitor/ Outer membrane lipoprotein Omp19" evidence="5">
    <location>
        <begin position="36"/>
        <end position="135"/>
    </location>
</feature>
<protein>
    <submittedName>
        <fullName evidence="6">Alkaline proteinase inhibitor</fullName>
    </submittedName>
</protein>
<accession>A0A5E7Q5D4</accession>
<evidence type="ECO:0000313" key="7">
    <source>
        <dbReference type="Proteomes" id="UP000377224"/>
    </source>
</evidence>
<organism evidence="6 7">
    <name type="scientific">Pseudomonas fluorescens</name>
    <dbReference type="NCBI Taxonomy" id="294"/>
    <lineage>
        <taxon>Bacteria</taxon>
        <taxon>Pseudomonadati</taxon>
        <taxon>Pseudomonadota</taxon>
        <taxon>Gammaproteobacteria</taxon>
        <taxon>Pseudomonadales</taxon>
        <taxon>Pseudomonadaceae</taxon>
        <taxon>Pseudomonas</taxon>
    </lineage>
</organism>
<evidence type="ECO:0000256" key="3">
    <source>
        <dbReference type="ARBA" id="ARBA00022729"/>
    </source>
</evidence>
<evidence type="ECO:0000313" key="6">
    <source>
        <dbReference type="EMBL" id="VVP54203.1"/>
    </source>
</evidence>
<gene>
    <name evidence="6" type="primary">inh</name>
    <name evidence="6" type="ORF">PS896_05569</name>
</gene>
<dbReference type="GO" id="GO:0004866">
    <property type="term" value="F:endopeptidase inhibitor activity"/>
    <property type="evidence" value="ECO:0007669"/>
    <property type="project" value="InterPro"/>
</dbReference>
<evidence type="ECO:0000256" key="4">
    <source>
        <dbReference type="ARBA" id="ARBA00023215"/>
    </source>
</evidence>
<dbReference type="InterPro" id="IPR021140">
    <property type="entry name" value="Inh/Omp19"/>
</dbReference>
<proteinExistence type="inferred from homology"/>
<dbReference type="EMBL" id="CABVIN010000012">
    <property type="protein sequence ID" value="VVP54203.1"/>
    <property type="molecule type" value="Genomic_DNA"/>
</dbReference>
<dbReference type="Proteomes" id="UP000377224">
    <property type="component" value="Unassembled WGS sequence"/>
</dbReference>